<sequence length="346" mass="39195">MINLTLSLISLHYYGNSPFLMTSNNFHQKNYNILNSRFSYFFSNILRFNSRFNYAIKSSEFSHALDTAVIVSNNDQVTSHQLLTSTLIFYDGNLFIEHCKFKSCASQNPGGALHANNINLILTCNLFTRNTSPICGAARIMSCFQVKWLGNAFVRNKANYNGAFSMDPATEGSLFKIESTNISYNEAKKWTGGFRIDMTGGEIQNSVIEGNFAKVTGGFFDFSWTPSHRDVNMCIFKNNSAENRAGAVCAFHLMHSSKYYKVIFIQNKCERKPDSISIDSVDTKIVLDESYFDGPKETQIGMKFGYSTFEITKKTKFDQSESSIKKIANQIQKNNNKILKEHQCID</sequence>
<accession>A0A1J4J6P6</accession>
<evidence type="ECO:0000313" key="2">
    <source>
        <dbReference type="Proteomes" id="UP000179807"/>
    </source>
</evidence>
<dbReference type="GeneID" id="94830366"/>
<reference evidence="1" key="1">
    <citation type="submission" date="2016-10" db="EMBL/GenBank/DDBJ databases">
        <authorList>
            <person name="Benchimol M."/>
            <person name="Almeida L.G."/>
            <person name="Vasconcelos A.T."/>
            <person name="Perreira-Neves A."/>
            <person name="Rosa I.A."/>
            <person name="Tasca T."/>
            <person name="Bogo M.R."/>
            <person name="de Souza W."/>
        </authorList>
    </citation>
    <scope>NUCLEOTIDE SEQUENCE [LARGE SCALE GENOMIC DNA]</scope>
    <source>
        <strain evidence="1">K</strain>
    </source>
</reference>
<protein>
    <recommendedName>
        <fullName evidence="3">Right handed beta helix domain-containing protein</fullName>
    </recommendedName>
</protein>
<dbReference type="VEuPathDB" id="TrichDB:TRFO_10781"/>
<dbReference type="SUPFAM" id="SSF51126">
    <property type="entry name" value="Pectin lyase-like"/>
    <property type="match status" value="1"/>
</dbReference>
<dbReference type="OrthoDB" id="10558293at2759"/>
<dbReference type="Proteomes" id="UP000179807">
    <property type="component" value="Unassembled WGS sequence"/>
</dbReference>
<evidence type="ECO:0008006" key="3">
    <source>
        <dbReference type="Google" id="ProtNLM"/>
    </source>
</evidence>
<evidence type="ECO:0000313" key="1">
    <source>
        <dbReference type="EMBL" id="OHS94864.1"/>
    </source>
</evidence>
<dbReference type="RefSeq" id="XP_068348001.1">
    <property type="nucleotide sequence ID" value="XM_068495662.1"/>
</dbReference>
<keyword evidence="2" id="KW-1185">Reference proteome</keyword>
<gene>
    <name evidence="1" type="ORF">TRFO_10781</name>
</gene>
<organism evidence="1 2">
    <name type="scientific">Tritrichomonas foetus</name>
    <dbReference type="NCBI Taxonomy" id="1144522"/>
    <lineage>
        <taxon>Eukaryota</taxon>
        <taxon>Metamonada</taxon>
        <taxon>Parabasalia</taxon>
        <taxon>Tritrichomonadida</taxon>
        <taxon>Tritrichomonadidae</taxon>
        <taxon>Tritrichomonas</taxon>
    </lineage>
</organism>
<proteinExistence type="predicted"/>
<name>A0A1J4J6P6_9EUKA</name>
<comment type="caution">
    <text evidence="1">The sequence shown here is derived from an EMBL/GenBank/DDBJ whole genome shotgun (WGS) entry which is preliminary data.</text>
</comment>
<dbReference type="AlphaFoldDB" id="A0A1J4J6P6"/>
<dbReference type="InterPro" id="IPR011050">
    <property type="entry name" value="Pectin_lyase_fold/virulence"/>
</dbReference>
<dbReference type="EMBL" id="MLAK01001282">
    <property type="protein sequence ID" value="OHS94864.1"/>
    <property type="molecule type" value="Genomic_DNA"/>
</dbReference>